<reference evidence="1 2" key="1">
    <citation type="submission" date="2019-09" db="EMBL/GenBank/DDBJ databases">
        <authorList>
            <person name="Depoorter E."/>
        </authorList>
    </citation>
    <scope>NUCLEOTIDE SEQUENCE [LARGE SCALE GENOMIC DNA]</scope>
    <source>
        <strain evidence="1">LMG 24065</strain>
    </source>
</reference>
<protein>
    <submittedName>
        <fullName evidence="1">Uncharacterized protein</fullName>
    </submittedName>
</protein>
<gene>
    <name evidence="1" type="ORF">BDI24065_02138</name>
</gene>
<dbReference type="RefSeq" id="WP_239007242.1">
    <property type="nucleotide sequence ID" value="NZ_CABVPN010000009.1"/>
</dbReference>
<dbReference type="GeneID" id="93027217"/>
<dbReference type="EMBL" id="CABVPN010000009">
    <property type="protein sequence ID" value="VWB47047.1"/>
    <property type="molecule type" value="Genomic_DNA"/>
</dbReference>
<proteinExistence type="predicted"/>
<keyword evidence="2" id="KW-1185">Reference proteome</keyword>
<organism evidence="1 2">
    <name type="scientific">Burkholderia diffusa</name>
    <dbReference type="NCBI Taxonomy" id="488732"/>
    <lineage>
        <taxon>Bacteria</taxon>
        <taxon>Pseudomonadati</taxon>
        <taxon>Pseudomonadota</taxon>
        <taxon>Betaproteobacteria</taxon>
        <taxon>Burkholderiales</taxon>
        <taxon>Burkholderiaceae</taxon>
        <taxon>Burkholderia</taxon>
        <taxon>Burkholderia cepacia complex</taxon>
    </lineage>
</organism>
<name>A0A6P2JVH4_9BURK</name>
<evidence type="ECO:0000313" key="1">
    <source>
        <dbReference type="EMBL" id="VWB47047.1"/>
    </source>
</evidence>
<dbReference type="Proteomes" id="UP000494125">
    <property type="component" value="Unassembled WGS sequence"/>
</dbReference>
<dbReference type="AlphaFoldDB" id="A0A6P2JVH4"/>
<accession>A0A6P2JVH4</accession>
<sequence length="336" mass="37880">MFSLLEAKSEVAKAQRKLETTFQRDFPRRAVKNIGYPGGTTFDAKVFNDGRYWFWSTDHNDADAPNPRRLNWFGLFEEDGGLQISVEINTAYESRNDQVAGFFARDNDTGTIYLLHSGRVGGGTKGVSKSSLLAWSNQPLIEVVDSSGGIRDGVLVMPVEGLGASRSAIRYIDTIARFKQAVRDGDIDSPEFQRKQRELEDFYAEARGRRKGRRSSKIDYVSRHGEVVDALYEWRTSSPMPKRARLVKNVLIDLGVAVGRRLVEVFEVKTTTARPDVYAAIGQLMVHGTVDDCRRVMVLPHREPIANDLYEALQRLDIELLRFSLDEEKAVIMDAS</sequence>
<evidence type="ECO:0000313" key="2">
    <source>
        <dbReference type="Proteomes" id="UP000494125"/>
    </source>
</evidence>